<dbReference type="InterPro" id="IPR005379">
    <property type="entry name" value="FDM1-5/IDN2_XH"/>
</dbReference>
<dbReference type="Proteomes" id="UP001190926">
    <property type="component" value="Unassembled WGS sequence"/>
</dbReference>
<dbReference type="PANTHER" id="PTHR21596:SF3">
    <property type="entry name" value="FACTOR OF DNA METHYLATION 1-RELATED"/>
    <property type="match status" value="1"/>
</dbReference>
<dbReference type="GO" id="GO:0080188">
    <property type="term" value="P:gene silencing by siRNA-directed DNA methylation"/>
    <property type="evidence" value="ECO:0007669"/>
    <property type="project" value="InterPro"/>
</dbReference>
<evidence type="ECO:0000256" key="2">
    <source>
        <dbReference type="SAM" id="MobiDB-lite"/>
    </source>
</evidence>
<dbReference type="InterPro" id="IPR045177">
    <property type="entry name" value="FDM1-5/IDN2"/>
</dbReference>
<sequence length="691" mass="80210">MAGRSSDEETSTNVSRMNASFQIVHLSSNDECDDISGLQEIEDYKQLSYKLFQYRTYKLRGSNGEFRCQFCANYDDEEEEDEWHCTRLLLHAIRMAEHSDSGKERANHSAMAKYLAFDLADEVIAEAQHPSSSKQRRKKPRLDNQESNMLREMEGVHDKVLELEREHNEMSEKMNGLIQRERLCNDELQGARTELIKGLNDILRGNRVRIGIKNVGEIDSKVFITEMEKRFSSSLYAVIKGVELCSLWQEKLANPQWYPFQVVEDDKGRPQRLLNEGDISLQELKKKWGQEIHDAVVEALNELHEYNPSGCCVIPELWNFEENRKAKLDEVINYILEAVRDFFKMGSTSNMSDSRIKGQRERGDSLKMGSTSCINDSDEESCICDPEIYEHKERIYKLLKSCTYKVRGNNIINADQLSCPYCFVEQEHDCNSLLRHALTVAENSSESAEQRASHFALAKYIVIDLPADAEPSPQDLLHKRCRLEDEKKEKALKSLWKENEELKRSNAELLAKEQRRRDELRRARKELAKGLIVWQSGKNVSIGIKKIGEIDVIPFKKACKKRFSNRAADDYATDLCHMWQEQIKNPHWHPFRFVGDDKGKLERFLNNDDEQLRALKQEWGDEVYNAVIIALKELNEYSPRKRSTVPEIWNFNKNRKAKMEEAISFVFTELMAQKQQLKKTGKTATQLLIES</sequence>
<keyword evidence="1" id="KW-0175">Coiled coil</keyword>
<proteinExistence type="predicted"/>
<dbReference type="InterPro" id="IPR005381">
    <property type="entry name" value="Znf-XS_domain"/>
</dbReference>
<name>A0AAD4IMG8_PERFH</name>
<organism evidence="5 6">
    <name type="scientific">Perilla frutescens var. hirtella</name>
    <name type="common">Perilla citriodora</name>
    <name type="synonym">Perilla setoyensis</name>
    <dbReference type="NCBI Taxonomy" id="608512"/>
    <lineage>
        <taxon>Eukaryota</taxon>
        <taxon>Viridiplantae</taxon>
        <taxon>Streptophyta</taxon>
        <taxon>Embryophyta</taxon>
        <taxon>Tracheophyta</taxon>
        <taxon>Spermatophyta</taxon>
        <taxon>Magnoliopsida</taxon>
        <taxon>eudicotyledons</taxon>
        <taxon>Gunneridae</taxon>
        <taxon>Pentapetalae</taxon>
        <taxon>asterids</taxon>
        <taxon>lamiids</taxon>
        <taxon>Lamiales</taxon>
        <taxon>Lamiaceae</taxon>
        <taxon>Nepetoideae</taxon>
        <taxon>Elsholtzieae</taxon>
        <taxon>Perilla</taxon>
    </lineage>
</organism>
<feature type="region of interest" description="Disordered" evidence="2">
    <location>
        <begin position="127"/>
        <end position="150"/>
    </location>
</feature>
<evidence type="ECO:0000313" key="6">
    <source>
        <dbReference type="Proteomes" id="UP001190926"/>
    </source>
</evidence>
<dbReference type="Pfam" id="PF03469">
    <property type="entry name" value="XH"/>
    <property type="match status" value="2"/>
</dbReference>
<accession>A0AAD4IMG8</accession>
<evidence type="ECO:0000259" key="3">
    <source>
        <dbReference type="Pfam" id="PF03469"/>
    </source>
</evidence>
<evidence type="ECO:0000256" key="1">
    <source>
        <dbReference type="SAM" id="Coils"/>
    </source>
</evidence>
<keyword evidence="6" id="KW-1185">Reference proteome</keyword>
<dbReference type="AlphaFoldDB" id="A0AAD4IMG8"/>
<feature type="compositionally biased region" description="Basic and acidic residues" evidence="2">
    <location>
        <begin position="141"/>
        <end position="150"/>
    </location>
</feature>
<feature type="domain" description="Factor of DNA methylation 1-5/IDN2" evidence="3">
    <location>
        <begin position="545"/>
        <end position="675"/>
    </location>
</feature>
<dbReference type="Pfam" id="PF03470">
    <property type="entry name" value="zf-XS"/>
    <property type="match status" value="1"/>
</dbReference>
<feature type="domain" description="Factor of DNA methylation 1-5/IDN2" evidence="3">
    <location>
        <begin position="213"/>
        <end position="340"/>
    </location>
</feature>
<feature type="coiled-coil region" evidence="1">
    <location>
        <begin position="153"/>
        <end position="180"/>
    </location>
</feature>
<dbReference type="PANTHER" id="PTHR21596">
    <property type="entry name" value="RIBONUCLEASE P SUBUNIT P38"/>
    <property type="match status" value="1"/>
</dbReference>
<evidence type="ECO:0000313" key="5">
    <source>
        <dbReference type="EMBL" id="KAH6755217.1"/>
    </source>
</evidence>
<evidence type="ECO:0000259" key="4">
    <source>
        <dbReference type="Pfam" id="PF03470"/>
    </source>
</evidence>
<comment type="caution">
    <text evidence="5">The sequence shown here is derived from an EMBL/GenBank/DDBJ whole genome shotgun (WGS) entry which is preliminary data.</text>
</comment>
<feature type="coiled-coil region" evidence="1">
    <location>
        <begin position="497"/>
        <end position="530"/>
    </location>
</feature>
<feature type="domain" description="Zinc finger-XS" evidence="4">
    <location>
        <begin position="419"/>
        <end position="458"/>
    </location>
</feature>
<dbReference type="EMBL" id="SDAM02029626">
    <property type="protein sequence ID" value="KAH6755217.1"/>
    <property type="molecule type" value="Genomic_DNA"/>
</dbReference>
<protein>
    <recommendedName>
        <fullName evidence="7">Factor of DNA methylation 1-5/IDN2 domain-containing protein</fullName>
    </recommendedName>
</protein>
<evidence type="ECO:0008006" key="7">
    <source>
        <dbReference type="Google" id="ProtNLM"/>
    </source>
</evidence>
<reference evidence="5 6" key="1">
    <citation type="journal article" date="2021" name="Nat. Commun.">
        <title>Incipient diploidization of the medicinal plant Perilla within 10,000 years.</title>
        <authorList>
            <person name="Zhang Y."/>
            <person name="Shen Q."/>
            <person name="Leng L."/>
            <person name="Zhang D."/>
            <person name="Chen S."/>
            <person name="Shi Y."/>
            <person name="Ning Z."/>
            <person name="Chen S."/>
        </authorList>
    </citation>
    <scope>NUCLEOTIDE SEQUENCE [LARGE SCALE GENOMIC DNA]</scope>
    <source>
        <strain evidence="6">cv. PC099</strain>
    </source>
</reference>
<gene>
    <name evidence="5" type="ORF">C2S53_017475</name>
</gene>